<sequence>MSPLPAMARSPRLLRLRDKWGPLLAQMAKFGFVGGIQLAIDWMLFVALTWGGAPLIAANLVGRVGGAVFGFWLNGKYTFGSGESVAALSRTQAVRFALTWVVMSILSSALVWVVGRYAGMGWAWTAKPAGDVLLALASFFISKHWIYR</sequence>
<reference evidence="7" key="2">
    <citation type="submission" date="2022-01" db="EMBL/GenBank/DDBJ databases">
        <authorList>
            <person name="Rana R."/>
            <person name="Patil P.B."/>
        </authorList>
    </citation>
    <scope>NUCLEOTIDE SEQUENCE</scope>
    <source>
        <strain evidence="7">PPL560</strain>
    </source>
</reference>
<proteinExistence type="inferred from homology"/>
<dbReference type="EMBL" id="JAKJPQ010000006">
    <property type="protein sequence ID" value="MCI2261677.1"/>
    <property type="molecule type" value="Genomic_DNA"/>
</dbReference>
<evidence type="ECO:0000256" key="2">
    <source>
        <dbReference type="ARBA" id="ARBA00009399"/>
    </source>
</evidence>
<feature type="domain" description="GtrA/DPMS transmembrane" evidence="6">
    <location>
        <begin position="29"/>
        <end position="146"/>
    </location>
</feature>
<keyword evidence="3" id="KW-0812">Transmembrane</keyword>
<dbReference type="PANTHER" id="PTHR38459">
    <property type="entry name" value="PROPHAGE BACTOPRENOL-LINKED GLUCOSE TRANSLOCASE HOMOLOG"/>
    <property type="match status" value="1"/>
</dbReference>
<evidence type="ECO:0000256" key="5">
    <source>
        <dbReference type="ARBA" id="ARBA00023136"/>
    </source>
</evidence>
<dbReference type="RefSeq" id="WP_242159719.1">
    <property type="nucleotide sequence ID" value="NZ_CP131914.1"/>
</dbReference>
<dbReference type="Pfam" id="PF04138">
    <property type="entry name" value="GtrA_DPMS_TM"/>
    <property type="match status" value="1"/>
</dbReference>
<keyword evidence="9" id="KW-1185">Reference proteome</keyword>
<dbReference type="EMBL" id="CP131914">
    <property type="protein sequence ID" value="XCI81707.1"/>
    <property type="molecule type" value="Genomic_DNA"/>
</dbReference>
<protein>
    <submittedName>
        <fullName evidence="8">GtrA family protein</fullName>
    </submittedName>
</protein>
<dbReference type="KEGG" id="xin:Q7W82_05965"/>
<evidence type="ECO:0000256" key="4">
    <source>
        <dbReference type="ARBA" id="ARBA00022989"/>
    </source>
</evidence>
<dbReference type="InterPro" id="IPR051401">
    <property type="entry name" value="GtrA_CellWall_Glycosyl"/>
</dbReference>
<evidence type="ECO:0000256" key="1">
    <source>
        <dbReference type="ARBA" id="ARBA00004141"/>
    </source>
</evidence>
<dbReference type="PANTHER" id="PTHR38459:SF1">
    <property type="entry name" value="PROPHAGE BACTOPRENOL-LINKED GLUCOSE TRANSLOCASE HOMOLOG"/>
    <property type="match status" value="1"/>
</dbReference>
<dbReference type="GO" id="GO:0000271">
    <property type="term" value="P:polysaccharide biosynthetic process"/>
    <property type="evidence" value="ECO:0007669"/>
    <property type="project" value="InterPro"/>
</dbReference>
<comment type="similarity">
    <text evidence="2">Belongs to the GtrA family.</text>
</comment>
<evidence type="ECO:0000313" key="9">
    <source>
        <dbReference type="Proteomes" id="UP001430647"/>
    </source>
</evidence>
<reference evidence="7 9" key="1">
    <citation type="journal article" date="2022" name="Curr. Microbiol.">
        <title>Xanthomonas indica sp. nov., a Novel Member of Non-Pathogenic Xanthomonas Community from Healthy Rice Seeds.</title>
        <authorList>
            <person name="Rana R."/>
            <person name="Madhavan V.N."/>
            <person name="Saroha T."/>
            <person name="Bansal K."/>
            <person name="Kaur A."/>
            <person name="Sonti R.V."/>
            <person name="Patel H.K."/>
            <person name="Patil P.B."/>
        </authorList>
    </citation>
    <scope>NUCLEOTIDE SEQUENCE [LARGE SCALE GENOMIC DNA]</scope>
    <source>
        <strain evidence="7 9">PPL560</strain>
    </source>
</reference>
<evidence type="ECO:0000259" key="6">
    <source>
        <dbReference type="Pfam" id="PF04138"/>
    </source>
</evidence>
<keyword evidence="4" id="KW-1133">Transmembrane helix</keyword>
<gene>
    <name evidence="7" type="ORF">L3V74_08995</name>
    <name evidence="8" type="ORF">Q7W82_05965</name>
</gene>
<evidence type="ECO:0000313" key="7">
    <source>
        <dbReference type="EMBL" id="MCI2261677.1"/>
    </source>
</evidence>
<name>A0AAU8I8V7_9XANT</name>
<evidence type="ECO:0000256" key="3">
    <source>
        <dbReference type="ARBA" id="ARBA00022692"/>
    </source>
</evidence>
<keyword evidence="5" id="KW-0472">Membrane</keyword>
<organism evidence="8">
    <name type="scientific">Xanthomonas indica</name>
    <dbReference type="NCBI Taxonomy" id="2912242"/>
    <lineage>
        <taxon>Bacteria</taxon>
        <taxon>Pseudomonadati</taxon>
        <taxon>Pseudomonadota</taxon>
        <taxon>Gammaproteobacteria</taxon>
        <taxon>Lysobacterales</taxon>
        <taxon>Lysobacteraceae</taxon>
        <taxon>Xanthomonas</taxon>
    </lineage>
</organism>
<dbReference type="AlphaFoldDB" id="A0AAU8I8V7"/>
<dbReference type="Proteomes" id="UP001430647">
    <property type="component" value="Unassembled WGS sequence"/>
</dbReference>
<reference evidence="8" key="3">
    <citation type="submission" date="2023-08" db="EMBL/GenBank/DDBJ databases">
        <title>Complete genome sequence of Xanthomonas indica.</title>
        <authorList>
            <person name="Patil P.B."/>
            <person name="Rana R."/>
        </authorList>
    </citation>
    <scope>NUCLEOTIDE SEQUENCE</scope>
    <source>
        <strain evidence="8">PPL560</strain>
    </source>
</reference>
<accession>A0AAU8I8V7</accession>
<dbReference type="GO" id="GO:0005886">
    <property type="term" value="C:plasma membrane"/>
    <property type="evidence" value="ECO:0007669"/>
    <property type="project" value="TreeGrafter"/>
</dbReference>
<comment type="subcellular location">
    <subcellularLocation>
        <location evidence="1">Membrane</location>
        <topology evidence="1">Multi-pass membrane protein</topology>
    </subcellularLocation>
</comment>
<dbReference type="InterPro" id="IPR007267">
    <property type="entry name" value="GtrA_DPMS_TM"/>
</dbReference>
<evidence type="ECO:0000313" key="8">
    <source>
        <dbReference type="EMBL" id="XCI81707.1"/>
    </source>
</evidence>